<comment type="caution">
    <text evidence="1">The sequence shown here is derived from an EMBL/GenBank/DDBJ whole genome shotgun (WGS) entry which is preliminary data.</text>
</comment>
<accession>A0A9P8WLG3</accession>
<keyword evidence="2" id="KW-1185">Reference proteome</keyword>
<evidence type="ECO:0000313" key="2">
    <source>
        <dbReference type="Proteomes" id="UP000777438"/>
    </source>
</evidence>
<protein>
    <submittedName>
        <fullName evidence="1">Uncharacterized protein</fullName>
    </submittedName>
</protein>
<proteinExistence type="predicted"/>
<dbReference type="EMBL" id="JAGPYM010000001">
    <property type="protein sequence ID" value="KAH6899939.1"/>
    <property type="molecule type" value="Genomic_DNA"/>
</dbReference>
<evidence type="ECO:0000313" key="1">
    <source>
        <dbReference type="EMBL" id="KAH6899939.1"/>
    </source>
</evidence>
<organism evidence="1 2">
    <name type="scientific">Thelonectria olida</name>
    <dbReference type="NCBI Taxonomy" id="1576542"/>
    <lineage>
        <taxon>Eukaryota</taxon>
        <taxon>Fungi</taxon>
        <taxon>Dikarya</taxon>
        <taxon>Ascomycota</taxon>
        <taxon>Pezizomycotina</taxon>
        <taxon>Sordariomycetes</taxon>
        <taxon>Hypocreomycetidae</taxon>
        <taxon>Hypocreales</taxon>
        <taxon>Nectriaceae</taxon>
        <taxon>Thelonectria</taxon>
    </lineage>
</organism>
<gene>
    <name evidence="1" type="ORF">B0T10DRAFT_452468</name>
</gene>
<name>A0A9P8WLG3_9HYPO</name>
<dbReference type="AlphaFoldDB" id="A0A9P8WLG3"/>
<reference evidence="1 2" key="1">
    <citation type="journal article" date="2021" name="Nat. Commun.">
        <title>Genetic determinants of endophytism in the Arabidopsis root mycobiome.</title>
        <authorList>
            <person name="Mesny F."/>
            <person name="Miyauchi S."/>
            <person name="Thiergart T."/>
            <person name="Pickel B."/>
            <person name="Atanasova L."/>
            <person name="Karlsson M."/>
            <person name="Huettel B."/>
            <person name="Barry K.W."/>
            <person name="Haridas S."/>
            <person name="Chen C."/>
            <person name="Bauer D."/>
            <person name="Andreopoulos W."/>
            <person name="Pangilinan J."/>
            <person name="LaButti K."/>
            <person name="Riley R."/>
            <person name="Lipzen A."/>
            <person name="Clum A."/>
            <person name="Drula E."/>
            <person name="Henrissat B."/>
            <person name="Kohler A."/>
            <person name="Grigoriev I.V."/>
            <person name="Martin F.M."/>
            <person name="Hacquard S."/>
        </authorList>
    </citation>
    <scope>NUCLEOTIDE SEQUENCE [LARGE SCALE GENOMIC DNA]</scope>
    <source>
        <strain evidence="1 2">MPI-CAGE-CH-0241</strain>
    </source>
</reference>
<dbReference type="Proteomes" id="UP000777438">
    <property type="component" value="Unassembled WGS sequence"/>
</dbReference>
<sequence length="241" mass="27783">MERRCGKRCDTKWKLFEKLEDAAKRASWSNNLSKGSHPVEAVLDVRFEKNVSDESRTLARWCALVPIPAHDLPMRFHFHKKKNAKYRLLKALSTPGPPVVCSPRKRFRAAPARRRISTLGAELRMDSSFLLFSQASFLFPAREREPVMRVCMRRTRTVMNPNPSPSQLKESYEYSGGRIETVVKREEERRDRFPRLFFFSEDGGWLLAVPAPCRRFHPILQSPALSQGVAAHLVAQFDNSQ</sequence>